<organism evidence="2">
    <name type="scientific">hydrocarbon metagenome</name>
    <dbReference type="NCBI Taxonomy" id="938273"/>
    <lineage>
        <taxon>unclassified sequences</taxon>
        <taxon>metagenomes</taxon>
        <taxon>ecological metagenomes</taxon>
    </lineage>
</organism>
<sequence length="101" mass="11900">MTLLIIRMNVLSEKRTELSQTIASLSVSTRMEKGCKRCDFCQSIEDENRFFLLEEWDTQEHLSSHLKSDNFKVIRGAMNLLQEPYEKTFHNVYRPAVKEKS</sequence>
<dbReference type="AlphaFoldDB" id="A0A0W8FSW5"/>
<dbReference type="Gene3D" id="3.30.70.100">
    <property type="match status" value="1"/>
</dbReference>
<evidence type="ECO:0000313" key="2">
    <source>
        <dbReference type="EMBL" id="KUG23411.1"/>
    </source>
</evidence>
<dbReference type="EMBL" id="LNQE01000908">
    <property type="protein sequence ID" value="KUG23411.1"/>
    <property type="molecule type" value="Genomic_DNA"/>
</dbReference>
<proteinExistence type="predicted"/>
<evidence type="ECO:0000259" key="1">
    <source>
        <dbReference type="PROSITE" id="PS51725"/>
    </source>
</evidence>
<dbReference type="SUPFAM" id="SSF54909">
    <property type="entry name" value="Dimeric alpha+beta barrel"/>
    <property type="match status" value="1"/>
</dbReference>
<gene>
    <name evidence="2" type="ORF">ASZ90_006795</name>
</gene>
<accession>A0A0W8FSW5</accession>
<dbReference type="PROSITE" id="PS51725">
    <property type="entry name" value="ABM"/>
    <property type="match status" value="1"/>
</dbReference>
<dbReference type="InterPro" id="IPR011008">
    <property type="entry name" value="Dimeric_a/b-barrel"/>
</dbReference>
<feature type="domain" description="ABM" evidence="1">
    <location>
        <begin position="2"/>
        <end position="91"/>
    </location>
</feature>
<comment type="caution">
    <text evidence="2">The sequence shown here is derived from an EMBL/GenBank/DDBJ whole genome shotgun (WGS) entry which is preliminary data.</text>
</comment>
<dbReference type="InterPro" id="IPR007138">
    <property type="entry name" value="ABM_dom"/>
</dbReference>
<dbReference type="Pfam" id="PF03992">
    <property type="entry name" value="ABM"/>
    <property type="match status" value="1"/>
</dbReference>
<protein>
    <recommendedName>
        <fullName evidence="1">ABM domain-containing protein</fullName>
    </recommendedName>
</protein>
<name>A0A0W8FSW5_9ZZZZ</name>
<reference evidence="2" key="1">
    <citation type="journal article" date="2015" name="Proc. Natl. Acad. Sci. U.S.A.">
        <title>Networks of energetic and metabolic interactions define dynamics in microbial communities.</title>
        <authorList>
            <person name="Embree M."/>
            <person name="Liu J.K."/>
            <person name="Al-Bassam M.M."/>
            <person name="Zengler K."/>
        </authorList>
    </citation>
    <scope>NUCLEOTIDE SEQUENCE</scope>
</reference>